<evidence type="ECO:0000313" key="2">
    <source>
        <dbReference type="Proteomes" id="UP000250086"/>
    </source>
</evidence>
<organism evidence="1 2">
    <name type="scientific">Anaerobiospirillum thomasii</name>
    <dbReference type="NCBI Taxonomy" id="179995"/>
    <lineage>
        <taxon>Bacteria</taxon>
        <taxon>Pseudomonadati</taxon>
        <taxon>Pseudomonadota</taxon>
        <taxon>Gammaproteobacteria</taxon>
        <taxon>Aeromonadales</taxon>
        <taxon>Succinivibrionaceae</taxon>
        <taxon>Anaerobiospirillum</taxon>
    </lineage>
</organism>
<dbReference type="AlphaFoldDB" id="A0A2X0V9Z3"/>
<proteinExistence type="predicted"/>
<name>A0A2X0V9Z3_9GAMM</name>
<protein>
    <submittedName>
        <fullName evidence="1">Uncharacterized protein</fullName>
    </submittedName>
</protein>
<sequence length="227" mass="25980">MKIKKPLIIIISLFLLYSINTYAQDIKANNAFKIYSLDLSLSVNDDHLAVPCALSKLIQDGWSISDKPPYFFTFFSQSDYYAARANLSLTKDGRGILDGGSIIRLLQKDGVFIEVRISNQSSGDRPYIKIEDGVVTSITAIYDKNCSSIKLNNKELRSLTQQTLFKDYTRDNNYEHIPTNYKDHPEFGISLEHTIEQLLDNHKLSISVYFNLENKPFMIEIVNKRPL</sequence>
<dbReference type="RefSeq" id="WP_113743780.1">
    <property type="nucleotide sequence ID" value="NZ_UAPV01000001.1"/>
</dbReference>
<keyword evidence="2" id="KW-1185">Reference proteome</keyword>
<reference evidence="1 2" key="1">
    <citation type="submission" date="2018-06" db="EMBL/GenBank/DDBJ databases">
        <authorList>
            <consortium name="Pathogen Informatics"/>
            <person name="Doyle S."/>
        </authorList>
    </citation>
    <scope>NUCLEOTIDE SEQUENCE [LARGE SCALE GENOMIC DNA]</scope>
    <source>
        <strain evidence="1 2">NCTC13093</strain>
    </source>
</reference>
<gene>
    <name evidence="1" type="ORF">NCTC13093_01004</name>
</gene>
<evidence type="ECO:0000313" key="1">
    <source>
        <dbReference type="EMBL" id="SPT69625.1"/>
    </source>
</evidence>
<accession>A0A2X0V9Z3</accession>
<dbReference type="Proteomes" id="UP000250086">
    <property type="component" value="Unassembled WGS sequence"/>
</dbReference>
<dbReference type="EMBL" id="UAPV01000001">
    <property type="protein sequence ID" value="SPT69625.1"/>
    <property type="molecule type" value="Genomic_DNA"/>
</dbReference>